<organism evidence="1 2">
    <name type="scientific">Elysia crispata</name>
    <name type="common">lettuce slug</name>
    <dbReference type="NCBI Taxonomy" id="231223"/>
    <lineage>
        <taxon>Eukaryota</taxon>
        <taxon>Metazoa</taxon>
        <taxon>Spiralia</taxon>
        <taxon>Lophotrochozoa</taxon>
        <taxon>Mollusca</taxon>
        <taxon>Gastropoda</taxon>
        <taxon>Heterobranchia</taxon>
        <taxon>Euthyneura</taxon>
        <taxon>Panpulmonata</taxon>
        <taxon>Sacoglossa</taxon>
        <taxon>Placobranchoidea</taxon>
        <taxon>Plakobranchidae</taxon>
        <taxon>Elysia</taxon>
    </lineage>
</organism>
<accession>A0AAE0YH21</accession>
<sequence>MRRCSTSFPLTGSPQDETIALPLMRSVRVGNHEDVTLLLVDPGLEPRTSRTERREAWRQQAAEAYIAKFAARNARGEFMLKLFHFLLFNSKLSQLPVTTKAFKLGFDRKADHIEKINARCLVSEHVAKITYIPRIESKKHVLGGRRKQK</sequence>
<reference evidence="1" key="1">
    <citation type="journal article" date="2023" name="G3 (Bethesda)">
        <title>A reference genome for the long-term kleptoplast-retaining sea slug Elysia crispata morphotype clarki.</title>
        <authorList>
            <person name="Eastman K.E."/>
            <person name="Pendleton A.L."/>
            <person name="Shaikh M.A."/>
            <person name="Suttiyut T."/>
            <person name="Ogas R."/>
            <person name="Tomko P."/>
            <person name="Gavelis G."/>
            <person name="Widhalm J.R."/>
            <person name="Wisecaver J.H."/>
        </authorList>
    </citation>
    <scope>NUCLEOTIDE SEQUENCE</scope>
    <source>
        <strain evidence="1">ECLA1</strain>
    </source>
</reference>
<comment type="caution">
    <text evidence="1">The sequence shown here is derived from an EMBL/GenBank/DDBJ whole genome shotgun (WGS) entry which is preliminary data.</text>
</comment>
<keyword evidence="2" id="KW-1185">Reference proteome</keyword>
<protein>
    <submittedName>
        <fullName evidence="1">Uncharacterized protein</fullName>
    </submittedName>
</protein>
<dbReference type="AlphaFoldDB" id="A0AAE0YH21"/>
<name>A0AAE0YH21_9GAST</name>
<evidence type="ECO:0000313" key="1">
    <source>
        <dbReference type="EMBL" id="KAK3743757.1"/>
    </source>
</evidence>
<dbReference type="Proteomes" id="UP001283361">
    <property type="component" value="Unassembled WGS sequence"/>
</dbReference>
<gene>
    <name evidence="1" type="ORF">RRG08_043489</name>
</gene>
<dbReference type="EMBL" id="JAWDGP010006298">
    <property type="protein sequence ID" value="KAK3743757.1"/>
    <property type="molecule type" value="Genomic_DNA"/>
</dbReference>
<evidence type="ECO:0000313" key="2">
    <source>
        <dbReference type="Proteomes" id="UP001283361"/>
    </source>
</evidence>
<proteinExistence type="predicted"/>